<dbReference type="InterPro" id="IPR011006">
    <property type="entry name" value="CheY-like_superfamily"/>
</dbReference>
<evidence type="ECO:0000259" key="4">
    <source>
        <dbReference type="PROSITE" id="PS50110"/>
    </source>
</evidence>
<dbReference type="InterPro" id="IPR001789">
    <property type="entry name" value="Sig_transdc_resp-reg_receiver"/>
</dbReference>
<comment type="caution">
    <text evidence="5">The sequence shown here is derived from an EMBL/GenBank/DDBJ whole genome shotgun (WGS) entry which is preliminary data.</text>
</comment>
<dbReference type="CDD" id="cd17546">
    <property type="entry name" value="REC_hyHK_CKI1_RcsC-like"/>
    <property type="match status" value="1"/>
</dbReference>
<dbReference type="Pfam" id="PF00072">
    <property type="entry name" value="Response_reg"/>
    <property type="match status" value="1"/>
</dbReference>
<protein>
    <submittedName>
        <fullName evidence="5">Response regulator</fullName>
    </submittedName>
</protein>
<dbReference type="GO" id="GO:0000160">
    <property type="term" value="P:phosphorelay signal transduction system"/>
    <property type="evidence" value="ECO:0007669"/>
    <property type="project" value="UniProtKB-KW"/>
</dbReference>
<feature type="domain" description="Response regulatory" evidence="4">
    <location>
        <begin position="22"/>
        <end position="141"/>
    </location>
</feature>
<dbReference type="RefSeq" id="WP_185660401.1">
    <property type="nucleotide sequence ID" value="NZ_CAWPOO010000012.1"/>
</dbReference>
<dbReference type="Proteomes" id="UP000526501">
    <property type="component" value="Unassembled WGS sequence"/>
</dbReference>
<reference evidence="5 6" key="1">
    <citation type="submission" date="2020-07" db="EMBL/GenBank/DDBJ databases">
        <authorList>
            <person name="Feng X."/>
        </authorList>
    </citation>
    <scope>NUCLEOTIDE SEQUENCE [LARGE SCALE GENOMIC DNA]</scope>
    <source>
        <strain evidence="5 6">JCM23202</strain>
    </source>
</reference>
<keyword evidence="6" id="KW-1185">Reference proteome</keyword>
<dbReference type="EMBL" id="JACHVC010000012">
    <property type="protein sequence ID" value="MBC2606531.1"/>
    <property type="molecule type" value="Genomic_DNA"/>
</dbReference>
<dbReference type="PANTHER" id="PTHR45339:SF1">
    <property type="entry name" value="HYBRID SIGNAL TRANSDUCTION HISTIDINE KINASE J"/>
    <property type="match status" value="1"/>
</dbReference>
<proteinExistence type="predicted"/>
<evidence type="ECO:0000313" key="5">
    <source>
        <dbReference type="EMBL" id="MBC2606531.1"/>
    </source>
</evidence>
<evidence type="ECO:0000256" key="1">
    <source>
        <dbReference type="ARBA" id="ARBA00022553"/>
    </source>
</evidence>
<evidence type="ECO:0000256" key="2">
    <source>
        <dbReference type="ARBA" id="ARBA00023012"/>
    </source>
</evidence>
<dbReference type="PROSITE" id="PS50110">
    <property type="entry name" value="RESPONSE_REGULATORY"/>
    <property type="match status" value="1"/>
</dbReference>
<evidence type="ECO:0000313" key="6">
    <source>
        <dbReference type="Proteomes" id="UP000526501"/>
    </source>
</evidence>
<dbReference type="SUPFAM" id="SSF52172">
    <property type="entry name" value="CheY-like"/>
    <property type="match status" value="1"/>
</dbReference>
<accession>A0A7X1E8Q3</accession>
<gene>
    <name evidence="5" type="ORF">H5P27_10805</name>
</gene>
<dbReference type="SMART" id="SM00448">
    <property type="entry name" value="REC"/>
    <property type="match status" value="1"/>
</dbReference>
<sequence>MDEQRFSLESDSKVDAGKKPVRLLVVDDNPNNLLITSKLSQYLGYDAETTNNGVDALSLLKDKPFDIVLMDVRMAPMNGIEAAQKIRSGEAGDHNAKAYIIAVTAHALQGDKEKCLSSGMDDYLSKPLTLDRLQDSLNRARSRLSLD</sequence>
<evidence type="ECO:0000256" key="3">
    <source>
        <dbReference type="PROSITE-ProRule" id="PRU00169"/>
    </source>
</evidence>
<dbReference type="PANTHER" id="PTHR45339">
    <property type="entry name" value="HYBRID SIGNAL TRANSDUCTION HISTIDINE KINASE J"/>
    <property type="match status" value="1"/>
</dbReference>
<dbReference type="AlphaFoldDB" id="A0A7X1E8Q3"/>
<keyword evidence="2" id="KW-0902">Two-component regulatory system</keyword>
<feature type="modified residue" description="4-aspartylphosphate" evidence="3">
    <location>
        <position position="71"/>
    </location>
</feature>
<dbReference type="Gene3D" id="3.40.50.2300">
    <property type="match status" value="1"/>
</dbReference>
<organism evidence="5 6">
    <name type="scientific">Pelagicoccus albus</name>
    <dbReference type="NCBI Taxonomy" id="415222"/>
    <lineage>
        <taxon>Bacteria</taxon>
        <taxon>Pseudomonadati</taxon>
        <taxon>Verrucomicrobiota</taxon>
        <taxon>Opitutia</taxon>
        <taxon>Puniceicoccales</taxon>
        <taxon>Pelagicoccaceae</taxon>
        <taxon>Pelagicoccus</taxon>
    </lineage>
</organism>
<keyword evidence="1 3" id="KW-0597">Phosphoprotein</keyword>
<name>A0A7X1E8Q3_9BACT</name>